<name>A0A223KP05_9BACI</name>
<keyword evidence="2" id="KW-1185">Reference proteome</keyword>
<reference evidence="1 2" key="1">
    <citation type="submission" date="2016-12" db="EMBL/GenBank/DDBJ databases">
        <title>The whole genome sequencing and assembly of Bacillus cohnii DSM 6307T strain.</title>
        <authorList>
            <person name="Lee Y.-J."/>
            <person name="Yi H."/>
            <person name="Bahn Y.-S."/>
            <person name="Kim J.F."/>
            <person name="Lee D.-W."/>
        </authorList>
    </citation>
    <scope>NUCLEOTIDE SEQUENCE [LARGE SCALE GENOMIC DNA]</scope>
    <source>
        <strain evidence="1 2">DSM 6307</strain>
    </source>
</reference>
<dbReference type="AlphaFoldDB" id="A0A223KP05"/>
<evidence type="ECO:0000313" key="2">
    <source>
        <dbReference type="Proteomes" id="UP000215224"/>
    </source>
</evidence>
<dbReference type="EMBL" id="CP018866">
    <property type="protein sequence ID" value="AST91240.1"/>
    <property type="molecule type" value="Genomic_DNA"/>
</dbReference>
<protein>
    <submittedName>
        <fullName evidence="1">SLAP domain-containing protein</fullName>
    </submittedName>
</protein>
<sequence>MQQLRFEPAWDRTLSTNDRQHIENIFQETKHIHNSSIIFSPIREAVNHSEALLITVLIHNGMEQTLTFHNKRLQYKIRDEVIGDQVFTLPALSIPSKVSTPWTFIYPKGSYKQSVPFKNGKLNII</sequence>
<proteinExistence type="predicted"/>
<gene>
    <name evidence="1" type="ORF">BC6307_08095</name>
</gene>
<dbReference type="Proteomes" id="UP000215224">
    <property type="component" value="Chromosome"/>
</dbReference>
<dbReference type="InterPro" id="IPR030910">
    <property type="entry name" value="SLAP_dom"/>
</dbReference>
<dbReference type="RefSeq" id="WP_066411439.1">
    <property type="nucleotide sequence ID" value="NZ_CP018866.1"/>
</dbReference>
<dbReference type="KEGG" id="bcoh:BC6307_08095"/>
<organism evidence="1 2">
    <name type="scientific">Sutcliffiella cohnii</name>
    <dbReference type="NCBI Taxonomy" id="33932"/>
    <lineage>
        <taxon>Bacteria</taxon>
        <taxon>Bacillati</taxon>
        <taxon>Bacillota</taxon>
        <taxon>Bacilli</taxon>
        <taxon>Bacillales</taxon>
        <taxon>Bacillaceae</taxon>
        <taxon>Sutcliffiella</taxon>
    </lineage>
</organism>
<accession>A0A223KP05</accession>
<evidence type="ECO:0000313" key="1">
    <source>
        <dbReference type="EMBL" id="AST91240.1"/>
    </source>
</evidence>
<dbReference type="NCBIfam" id="TIGR04398">
    <property type="entry name" value="SLAP_DUP"/>
    <property type="match status" value="1"/>
</dbReference>
<dbReference type="STRING" id="1314751.GCA_001591425_00422"/>